<evidence type="ECO:0000313" key="5">
    <source>
        <dbReference type="Proteomes" id="UP000644115"/>
    </source>
</evidence>
<keyword evidence="2" id="KW-0812">Transmembrane</keyword>
<dbReference type="PANTHER" id="PTHR12239">
    <property type="entry name" value="PROTEIN CBG20215-RELATED"/>
    <property type="match status" value="1"/>
</dbReference>
<feature type="domain" description="Zinc-ribbon" evidence="3">
    <location>
        <begin position="2"/>
        <end position="24"/>
    </location>
</feature>
<reference evidence="4" key="1">
    <citation type="submission" date="2020-08" db="EMBL/GenBank/DDBJ databases">
        <authorList>
            <person name="Liu C."/>
            <person name="Sun Q."/>
        </authorList>
    </citation>
    <scope>NUCLEOTIDE SEQUENCE</scope>
    <source>
        <strain evidence="4">BX16</strain>
    </source>
</reference>
<dbReference type="AlphaFoldDB" id="A0A923NC81"/>
<feature type="compositionally biased region" description="Basic and acidic residues" evidence="1">
    <location>
        <begin position="137"/>
        <end position="161"/>
    </location>
</feature>
<keyword evidence="2" id="KW-1133">Transmembrane helix</keyword>
<feature type="compositionally biased region" description="Basic and acidic residues" evidence="1">
    <location>
        <begin position="784"/>
        <end position="801"/>
    </location>
</feature>
<feature type="region of interest" description="Disordered" evidence="1">
    <location>
        <begin position="784"/>
        <end position="810"/>
    </location>
</feature>
<comment type="caution">
    <text evidence="4">The sequence shown here is derived from an EMBL/GenBank/DDBJ whole genome shotgun (WGS) entry which is preliminary data.</text>
</comment>
<keyword evidence="2" id="KW-0472">Membrane</keyword>
<feature type="region of interest" description="Disordered" evidence="1">
    <location>
        <begin position="316"/>
        <end position="360"/>
    </location>
</feature>
<feature type="region of interest" description="Disordered" evidence="1">
    <location>
        <begin position="95"/>
        <end position="165"/>
    </location>
</feature>
<keyword evidence="5" id="KW-1185">Reference proteome</keyword>
<dbReference type="EMBL" id="JACRWC010000046">
    <property type="protein sequence ID" value="MBC5999022.1"/>
    <property type="molecule type" value="Genomic_DNA"/>
</dbReference>
<dbReference type="InterPro" id="IPR026870">
    <property type="entry name" value="Zinc_ribbon_dom"/>
</dbReference>
<accession>A0A923NC81</accession>
<evidence type="ECO:0000256" key="2">
    <source>
        <dbReference type="SAM" id="Phobius"/>
    </source>
</evidence>
<dbReference type="Proteomes" id="UP000644115">
    <property type="component" value="Unassembled WGS sequence"/>
</dbReference>
<sequence length="1060" mass="119708">MYCKNCGKELAADAKFCMQCGTPVDDVPAPVQTAPVQHTTEKAEPAKAPQPKAEPVDAPRERPVFDEIKWNVSEYPDQNAVGKTEEIDFNWNTEPVAAPQPKAEEPAVVRSETASKAPVHREIPEANKAQSVPQNNTEDHVLSGKDLDSAIFGEKEPKKAPESMSAAERIDKFYTFNKKNEEFQQLLNKEYNKVKGGNAIEQEISQAEERASQRFESSRRPENSTMEEFLESEGIVKPYQPKAFESDVLERIEAQEAEKEAKRLEEEARLAAIEEARHEAEVKRLKEEEERLKAEAEARRLEEIAKMKAAEEARLAEEARRKAEEEAKRRAEEEARRKAEEEARIKAEEERRRAETEARVKAEEEARLRAEADLKAAQEAAKIRAQQEARLAAEAEAQYKAEQERRRLADVEAQRKLEEERRRLEEQANEAVAKEEVRKVLEQTARMREEEAAKIKAAVAGLRADAAAERQAAQNLVRKDVEDAHRATRNQINEMARSEALHTSEALHIEERPVTGRDTMLSNDMSRTRTVDKAAIIAGLNDDTVVMSKEDLHAAAAPVYEQESVPESEPVYEAPVYDAPLQNQDDAFFDSLDAAGDVSNVPEGSMFDAEAMPQAQPIDFREENFEDLSQPQELNFNEETEEIQELTDFGDLADIEEIPQAQTDPLYDTRGYGMPEEPAAEDLGHTQRFDPQAFDQAADGLQDTMVVQPDTVVMDKAPQTDAFTENDFDHYGEAEAQNYINQQHAQQGAYENVQPANDYFDGYADDYQDDYYEDDANLSKKELKQREKERKRMEKQRAKQEKARRKKGGADFAEAADGFEEEKSGGKGRIVLKIILVLLIVILAVEVAGMGIKFLAPQSKAAEFIDSQLNKVIQLITGEDTEYSVIAAQVRTEPMEDKTDLINAQKGKNKGNVIKSITYSSDLSYDQERDGKVSDLVLSQPMTQVEWGRDKDNYPVYYDEQVVGEIIAFESQRYNLMAKGDEKVLSLIDDSTNLYQDTAALKNQQPAGEFSKLEIGEIRQAGSKYYVWVRETVGGTSTERVYAMYPQKKFTMKMSAAYDV</sequence>
<proteinExistence type="predicted"/>
<evidence type="ECO:0000256" key="1">
    <source>
        <dbReference type="SAM" id="MobiDB-lite"/>
    </source>
</evidence>
<name>A0A923NC81_9FIRM</name>
<feature type="region of interest" description="Disordered" evidence="1">
    <location>
        <begin position="34"/>
        <end position="62"/>
    </location>
</feature>
<feature type="compositionally biased region" description="Basic and acidic residues" evidence="1">
    <location>
        <begin position="207"/>
        <end position="222"/>
    </location>
</feature>
<feature type="region of interest" description="Disordered" evidence="1">
    <location>
        <begin position="206"/>
        <end position="226"/>
    </location>
</feature>
<evidence type="ECO:0000259" key="3">
    <source>
        <dbReference type="Pfam" id="PF13240"/>
    </source>
</evidence>
<dbReference type="PANTHER" id="PTHR12239:SF41">
    <property type="entry name" value="MEMBRANE ASSOCIATED PROTEIN, PUTATIVE-RELATED"/>
    <property type="match status" value="1"/>
</dbReference>
<protein>
    <submittedName>
        <fullName evidence="4">Zinc-ribbon domain-containing protein</fullName>
    </submittedName>
</protein>
<dbReference type="RefSeq" id="WP_249286507.1">
    <property type="nucleotide sequence ID" value="NZ_JACRWC010000046.1"/>
</dbReference>
<dbReference type="InterPro" id="IPR052293">
    <property type="entry name" value="SRRP"/>
</dbReference>
<gene>
    <name evidence="4" type="ORF">H8876_03280</name>
</gene>
<feature type="transmembrane region" description="Helical" evidence="2">
    <location>
        <begin position="830"/>
        <end position="852"/>
    </location>
</feature>
<evidence type="ECO:0000313" key="4">
    <source>
        <dbReference type="EMBL" id="MBC5999022.1"/>
    </source>
</evidence>
<dbReference type="Pfam" id="PF13240">
    <property type="entry name" value="Zn_Ribbon_1"/>
    <property type="match status" value="1"/>
</dbReference>
<organism evidence="4 5">
    <name type="scientific">Lentihominibacter faecis</name>
    <dbReference type="NCBI Taxonomy" id="2764712"/>
    <lineage>
        <taxon>Bacteria</taxon>
        <taxon>Bacillati</taxon>
        <taxon>Bacillota</taxon>
        <taxon>Clostridia</taxon>
        <taxon>Peptostreptococcales</taxon>
        <taxon>Anaerovoracaceae</taxon>
        <taxon>Lentihominibacter</taxon>
    </lineage>
</organism>